<proteinExistence type="predicted"/>
<dbReference type="EMBL" id="PQXH01000238">
    <property type="protein sequence ID" value="TGO07902.1"/>
    <property type="molecule type" value="Genomic_DNA"/>
</dbReference>
<evidence type="ECO:0000313" key="3">
    <source>
        <dbReference type="Proteomes" id="UP000297777"/>
    </source>
</evidence>
<sequence>MVTPWLASSAPRAATATSASVESEITPSLASPRPGETEAEVGVRHEPISDRTRGSTAGDGNAEPPEPPLGLPPDFLFLRDPSVMGHPVKTLRRGLRFDWTLQQKVVITNFIITSGFSKDQCGQNKKEQVSSQQSNPLLAQLDFTRFTSIKNDIGDLITDIIEEKLRTRLWKSHEGKGNVDKVHRDAILRGELLTLEDVTGVVVAVPIRSAGPLHHAPLIPPRSSFQPPQPQTSQPQPSHPQPAQPQPAHPQPAQPQPAHPQPAQPQASQPPQTQNVNQISDQRLHPTKNSTTVSETPAREIPLFSDPFAHLTIEEKYQMRQEYIKKRDEQLREKQTREQIQNSSPSGMQSNQVQTPLAQDTSRDNSGGLGTTFLRTMGQVGRAATGVMARILEEEDVLPSSSFASSDANLNGVEDGSGLSTSVNGPRPTAIPATISSQNHSSGLEHQILDRPERQSSPSQSFDRLSIHDTPSGNLTECREQQQQHQSSISHTQTLNIIQALPQTQNHSTRQVNPLDGTTPDPSYTLPTNILGALRDLQPAPQACGDQQIPLPSPPPPPLHRYGYNSSPAFRQNVNGNPSAVPQYHGNVNPSMVPQGHSNVNPPADPRGHSGFNHLGVPQHYQSNSQYPGYNPHILPYNANPSAAPQYGTPLVPQQYDGFNPPEAPQHYGGVGPSGVHGYYGSNSPTIPQHPGYNAPGFNPHHQNFNHSGIITPATSPANFPTSIHAIQKTYKHDYARDKAALEDYRRNLRRKERDRKFKFVEEVVREARNDDDDFKF</sequence>
<feature type="compositionally biased region" description="Polar residues" evidence="1">
    <location>
        <begin position="275"/>
        <end position="295"/>
    </location>
</feature>
<feature type="region of interest" description="Disordered" evidence="1">
    <location>
        <begin position="504"/>
        <end position="527"/>
    </location>
</feature>
<organism evidence="2 3">
    <name type="scientific">Botrytis tulipae</name>
    <dbReference type="NCBI Taxonomy" id="87230"/>
    <lineage>
        <taxon>Eukaryota</taxon>
        <taxon>Fungi</taxon>
        <taxon>Dikarya</taxon>
        <taxon>Ascomycota</taxon>
        <taxon>Pezizomycotina</taxon>
        <taxon>Leotiomycetes</taxon>
        <taxon>Helotiales</taxon>
        <taxon>Sclerotiniaceae</taxon>
        <taxon>Botrytis</taxon>
    </lineage>
</organism>
<feature type="region of interest" description="Disordered" evidence="1">
    <location>
        <begin position="1"/>
        <end position="74"/>
    </location>
</feature>
<dbReference type="OrthoDB" id="10383329at2759"/>
<feature type="compositionally biased region" description="Polar residues" evidence="1">
    <location>
        <begin position="338"/>
        <end position="360"/>
    </location>
</feature>
<feature type="compositionally biased region" description="Low complexity" evidence="1">
    <location>
        <begin position="264"/>
        <end position="274"/>
    </location>
</feature>
<dbReference type="AlphaFoldDB" id="A0A4Z1EAX4"/>
<protein>
    <submittedName>
        <fullName evidence="2">Uncharacterized protein</fullName>
    </submittedName>
</protein>
<feature type="compositionally biased region" description="Polar residues" evidence="1">
    <location>
        <begin position="434"/>
        <end position="444"/>
    </location>
</feature>
<feature type="compositionally biased region" description="Polar residues" evidence="1">
    <location>
        <begin position="455"/>
        <end position="475"/>
    </location>
</feature>
<dbReference type="Proteomes" id="UP000297777">
    <property type="component" value="Unassembled WGS sequence"/>
</dbReference>
<evidence type="ECO:0000256" key="1">
    <source>
        <dbReference type="SAM" id="MobiDB-lite"/>
    </source>
</evidence>
<gene>
    <name evidence="2" type="ORF">BTUL_0238g00040</name>
</gene>
<feature type="region of interest" description="Disordered" evidence="1">
    <location>
        <begin position="214"/>
        <end position="301"/>
    </location>
</feature>
<name>A0A4Z1EAX4_9HELO</name>
<feature type="region of interest" description="Disordered" evidence="1">
    <location>
        <begin position="414"/>
        <end position="491"/>
    </location>
</feature>
<feature type="compositionally biased region" description="Low complexity" evidence="1">
    <location>
        <begin position="7"/>
        <end position="20"/>
    </location>
</feature>
<accession>A0A4Z1EAX4</accession>
<evidence type="ECO:0000313" key="2">
    <source>
        <dbReference type="EMBL" id="TGO07902.1"/>
    </source>
</evidence>
<reference evidence="2 3" key="1">
    <citation type="submission" date="2017-12" db="EMBL/GenBank/DDBJ databases">
        <title>Comparative genomics of Botrytis spp.</title>
        <authorList>
            <person name="Valero-Jimenez C.A."/>
            <person name="Tapia P."/>
            <person name="Veloso J."/>
            <person name="Silva-Moreno E."/>
            <person name="Staats M."/>
            <person name="Valdes J.H."/>
            <person name="Van Kan J.A.L."/>
        </authorList>
    </citation>
    <scope>NUCLEOTIDE SEQUENCE [LARGE SCALE GENOMIC DNA]</scope>
    <source>
        <strain evidence="2 3">Bt9001</strain>
    </source>
</reference>
<feature type="compositionally biased region" description="Basic and acidic residues" evidence="1">
    <location>
        <begin position="41"/>
        <end position="53"/>
    </location>
</feature>
<feature type="region of interest" description="Disordered" evidence="1">
    <location>
        <begin position="329"/>
        <end position="373"/>
    </location>
</feature>
<keyword evidence="3" id="KW-1185">Reference proteome</keyword>
<comment type="caution">
    <text evidence="2">The sequence shown here is derived from an EMBL/GenBank/DDBJ whole genome shotgun (WGS) entry which is preliminary data.</text>
</comment>
<feature type="compositionally biased region" description="Pro residues" evidence="1">
    <location>
        <begin position="237"/>
        <end position="263"/>
    </location>
</feature>
<feature type="region of interest" description="Disordered" evidence="1">
    <location>
        <begin position="664"/>
        <end position="691"/>
    </location>
</feature>